<proteinExistence type="predicted"/>
<gene>
    <name evidence="1" type="ORF">Tco_0911715</name>
</gene>
<dbReference type="EMBL" id="BQNB010014706">
    <property type="protein sequence ID" value="GJT31440.1"/>
    <property type="molecule type" value="Genomic_DNA"/>
</dbReference>
<comment type="caution">
    <text evidence="1">The sequence shown here is derived from an EMBL/GenBank/DDBJ whole genome shotgun (WGS) entry which is preliminary data.</text>
</comment>
<organism evidence="1 2">
    <name type="scientific">Tanacetum coccineum</name>
    <dbReference type="NCBI Taxonomy" id="301880"/>
    <lineage>
        <taxon>Eukaryota</taxon>
        <taxon>Viridiplantae</taxon>
        <taxon>Streptophyta</taxon>
        <taxon>Embryophyta</taxon>
        <taxon>Tracheophyta</taxon>
        <taxon>Spermatophyta</taxon>
        <taxon>Magnoliopsida</taxon>
        <taxon>eudicotyledons</taxon>
        <taxon>Gunneridae</taxon>
        <taxon>Pentapetalae</taxon>
        <taxon>asterids</taxon>
        <taxon>campanulids</taxon>
        <taxon>Asterales</taxon>
        <taxon>Asteraceae</taxon>
        <taxon>Asteroideae</taxon>
        <taxon>Anthemideae</taxon>
        <taxon>Anthemidinae</taxon>
        <taxon>Tanacetum</taxon>
    </lineage>
</organism>
<evidence type="ECO:0000313" key="1">
    <source>
        <dbReference type="EMBL" id="GJT31440.1"/>
    </source>
</evidence>
<accession>A0ABQ5CWI8</accession>
<evidence type="ECO:0000313" key="2">
    <source>
        <dbReference type="Proteomes" id="UP001151760"/>
    </source>
</evidence>
<reference evidence="1" key="1">
    <citation type="journal article" date="2022" name="Int. J. Mol. Sci.">
        <title>Draft Genome of Tanacetum Coccineum: Genomic Comparison of Closely Related Tanacetum-Family Plants.</title>
        <authorList>
            <person name="Yamashiro T."/>
            <person name="Shiraishi A."/>
            <person name="Nakayama K."/>
            <person name="Satake H."/>
        </authorList>
    </citation>
    <scope>NUCLEOTIDE SEQUENCE</scope>
</reference>
<keyword evidence="2" id="KW-1185">Reference proteome</keyword>
<evidence type="ECO:0008006" key="3">
    <source>
        <dbReference type="Google" id="ProtNLM"/>
    </source>
</evidence>
<name>A0ABQ5CWI8_9ASTR</name>
<dbReference type="Proteomes" id="UP001151760">
    <property type="component" value="Unassembled WGS sequence"/>
</dbReference>
<protein>
    <recommendedName>
        <fullName evidence="3">Polyprotein</fullName>
    </recommendedName>
</protein>
<reference evidence="1" key="2">
    <citation type="submission" date="2022-01" db="EMBL/GenBank/DDBJ databases">
        <authorList>
            <person name="Yamashiro T."/>
            <person name="Shiraishi A."/>
            <person name="Satake H."/>
            <person name="Nakayama K."/>
        </authorList>
    </citation>
    <scope>NUCLEOTIDE SEQUENCE</scope>
</reference>
<sequence length="184" mass="19866">MVTDPTIRLRHESKNTCYQSLVGCTHIHVLGDGAQMLGVPCLKGRDDEKNLLGWRPIKNVLRGWVNFEVTHPGADIVSVLRPTKNVLRGWVNFEVTHPGADIVSVLRPTKNVLCGWVNFEVTHPGSDVNKLVDFLDCPRGRAIIGCPGGRAVISCPRGRAVIGCLGGRAVIRSSAGNVASKALT</sequence>